<feature type="site" description="mRNA cap binding" evidence="17">
    <location>
        <position position="195"/>
    </location>
</feature>
<keyword evidence="5 15" id="KW-0507">mRNA processing</keyword>
<feature type="region of interest" description="Disordered" evidence="18">
    <location>
        <begin position="24"/>
        <end position="54"/>
    </location>
</feature>
<evidence type="ECO:0000256" key="12">
    <source>
        <dbReference type="ARBA" id="ARBA00033387"/>
    </source>
</evidence>
<feature type="site" description="mRNA cap binding" evidence="17">
    <location>
        <position position="220"/>
    </location>
</feature>
<dbReference type="CDD" id="cd02440">
    <property type="entry name" value="AdoMet_MTases"/>
    <property type="match status" value="1"/>
</dbReference>
<dbReference type="Pfam" id="PF03291">
    <property type="entry name" value="mRNA_G-N7_MeTrfase"/>
    <property type="match status" value="1"/>
</dbReference>
<feature type="site" description="mRNA cap binding" evidence="17">
    <location>
        <position position="365"/>
    </location>
</feature>
<feature type="domain" description="MRNA cap 0 methyltransferase" evidence="19">
    <location>
        <begin position="155"/>
        <end position="442"/>
    </location>
</feature>
<comment type="similarity">
    <text evidence="15">Belongs to the class I-like SAM-binding methyltransferase superfamily. mRNA cap 0 methyltransferase family.</text>
</comment>
<feature type="binding site" evidence="16">
    <location>
        <position position="266"/>
    </location>
    <ligand>
        <name>S-adenosyl-L-methionine</name>
        <dbReference type="ChEBI" id="CHEBI:59789"/>
    </ligand>
</feature>
<feature type="region of interest" description="Disordered" evidence="18">
    <location>
        <begin position="80"/>
        <end position="100"/>
    </location>
</feature>
<evidence type="ECO:0000256" key="4">
    <source>
        <dbReference type="ARBA" id="ARBA00022603"/>
    </source>
</evidence>
<dbReference type="PIRSF" id="PIRSF028762">
    <property type="entry name" value="ABD1"/>
    <property type="match status" value="1"/>
</dbReference>
<sequence>MPVEEAPPKAPWMSEEKYQKLYGHLLKKETKPEGNNDTVIEQDKDEENEEDDEAIVTAHQLKEKKNEKLLHQEDVFNDFLKSTSTNENKVNKNPQSSNESLYERNKKLYLQKQLEKEKKNQLDKVISGKTNVDNVVIDHYNQRTEISKHNNRHLSPIIKLKNFNNIIKYILISKYTPQYAVVLELACGKGGDLIKYGRNNISQWIGLDISDQSVQEAKRRFLYLQRKENLRYQTILGQGDCFGQSLGPIVMNLPDCRFPCDLVSIQFALHYAFETEQKARRTIMNVSKSLKIGGKFIGTIPDSEFLRFKLKKFPKDYDKPIKWGNSVYKVKFESNEFLKNNYEWDNPFGQLYTFYLADAINNVPEYVIPFETLRSICDDYGLNLMMKKSFTQFFADEFPKFKNNLSTNQLNGIIRDDGKYGITGDEKEASAFFYCVFCFEKVRNVDIN</sequence>
<comment type="function">
    <text evidence="1">Responsible for methylating the 5'-cap structure of mRNAs.</text>
</comment>
<evidence type="ECO:0000256" key="10">
    <source>
        <dbReference type="ARBA" id="ARBA00023242"/>
    </source>
</evidence>
<dbReference type="InterPro" id="IPR004971">
    <property type="entry name" value="mRNA_G-N7_MeTrfase_dom"/>
</dbReference>
<dbReference type="OrthoDB" id="10248867at2759"/>
<feature type="binding site" evidence="16">
    <location>
        <position position="168"/>
    </location>
    <ligand>
        <name>S-adenosyl-L-methionine</name>
        <dbReference type="ChEBI" id="CHEBI:59789"/>
    </ligand>
</feature>
<dbReference type="VEuPathDB" id="FungiDB:HGUI_03664"/>
<evidence type="ECO:0000256" key="1">
    <source>
        <dbReference type="ARBA" id="ARBA00003378"/>
    </source>
</evidence>
<keyword evidence="21" id="KW-1185">Reference proteome</keyword>
<feature type="site" description="mRNA cap binding" evidence="17">
    <location>
        <position position="270"/>
    </location>
</feature>
<evidence type="ECO:0000256" key="7">
    <source>
        <dbReference type="ARBA" id="ARBA00022691"/>
    </source>
</evidence>
<dbReference type="EC" id="2.1.1.56" evidence="3 15"/>
<evidence type="ECO:0000313" key="21">
    <source>
        <dbReference type="Proteomes" id="UP000183365"/>
    </source>
</evidence>
<evidence type="ECO:0000256" key="3">
    <source>
        <dbReference type="ARBA" id="ARBA00011926"/>
    </source>
</evidence>
<evidence type="ECO:0000256" key="18">
    <source>
        <dbReference type="SAM" id="MobiDB-lite"/>
    </source>
</evidence>
<dbReference type="GO" id="GO:0005829">
    <property type="term" value="C:cytosol"/>
    <property type="evidence" value="ECO:0007669"/>
    <property type="project" value="EnsemblFungi"/>
</dbReference>
<protein>
    <recommendedName>
        <fullName evidence="14 15">mRNA cap guanine-N(7) methyltransferase</fullName>
        <ecNumber evidence="3 15">2.1.1.56</ecNumber>
    </recommendedName>
    <alternativeName>
        <fullName evidence="11 15">mRNA (guanine-N(7))-methyltransferase</fullName>
    </alternativeName>
    <alternativeName>
        <fullName evidence="12 15">mRNA cap methyltransferase</fullName>
    </alternativeName>
</protein>
<dbReference type="Proteomes" id="UP000183365">
    <property type="component" value="Unassembled WGS sequence"/>
</dbReference>
<dbReference type="AlphaFoldDB" id="A0A1L0D2R7"/>
<evidence type="ECO:0000256" key="5">
    <source>
        <dbReference type="ARBA" id="ARBA00022664"/>
    </source>
</evidence>
<dbReference type="GO" id="GO:0003723">
    <property type="term" value="F:RNA binding"/>
    <property type="evidence" value="ECO:0007669"/>
    <property type="project" value="UniProtKB-KW"/>
</dbReference>
<reference evidence="21" key="1">
    <citation type="submission" date="2016-11" db="EMBL/GenBank/DDBJ databases">
        <authorList>
            <person name="Guldener U."/>
        </authorList>
    </citation>
    <scope>NUCLEOTIDE SEQUENCE [LARGE SCALE GENOMIC DNA]</scope>
</reference>
<evidence type="ECO:0000256" key="6">
    <source>
        <dbReference type="ARBA" id="ARBA00022679"/>
    </source>
</evidence>
<feature type="compositionally biased region" description="Acidic residues" evidence="18">
    <location>
        <begin position="43"/>
        <end position="54"/>
    </location>
</feature>
<gene>
    <name evidence="20" type="ORF">HGUI_03664</name>
</gene>
<keyword evidence="7 15" id="KW-0949">S-adenosyl-L-methionine</keyword>
<dbReference type="Gene3D" id="3.40.50.150">
    <property type="entry name" value="Vaccinia Virus protein VP39"/>
    <property type="match status" value="1"/>
</dbReference>
<evidence type="ECO:0000256" key="2">
    <source>
        <dbReference type="ARBA" id="ARBA00004123"/>
    </source>
</evidence>
<feature type="binding site" evidence="16">
    <location>
        <position position="186"/>
    </location>
    <ligand>
        <name>S-adenosyl-L-methionine</name>
        <dbReference type="ChEBI" id="CHEBI:59789"/>
    </ligand>
</feature>
<evidence type="ECO:0000313" key="20">
    <source>
        <dbReference type="EMBL" id="SGZ41463.1"/>
    </source>
</evidence>
<dbReference type="EMBL" id="FQNF01000106">
    <property type="protein sequence ID" value="SGZ41463.1"/>
    <property type="molecule type" value="Genomic_DNA"/>
</dbReference>
<keyword evidence="10 15" id="KW-0539">Nucleus</keyword>
<evidence type="ECO:0000259" key="19">
    <source>
        <dbReference type="PROSITE" id="PS51562"/>
    </source>
</evidence>
<keyword evidence="6 15" id="KW-0808">Transferase</keyword>
<dbReference type="SUPFAM" id="SSF53335">
    <property type="entry name" value="S-adenosyl-L-methionine-dependent methyltransferases"/>
    <property type="match status" value="1"/>
</dbReference>
<name>A0A1L0D2R7_9ASCO</name>
<evidence type="ECO:0000256" key="13">
    <source>
        <dbReference type="ARBA" id="ARBA00044712"/>
    </source>
</evidence>
<dbReference type="InterPro" id="IPR029063">
    <property type="entry name" value="SAM-dependent_MTases_sf"/>
</dbReference>
<feature type="binding site" evidence="17">
    <location>
        <begin position="164"/>
        <end position="165"/>
    </location>
    <ligand>
        <name>mRNA</name>
        <dbReference type="ChEBI" id="CHEBI:33699"/>
    </ligand>
</feature>
<keyword evidence="8 15" id="KW-0694">RNA-binding</keyword>
<dbReference type="PROSITE" id="PS51562">
    <property type="entry name" value="RNA_CAP0_MT"/>
    <property type="match status" value="1"/>
</dbReference>
<comment type="subcellular location">
    <subcellularLocation>
        <location evidence="2 15">Nucleus</location>
    </subcellularLocation>
</comment>
<proteinExistence type="inferred from homology"/>
<evidence type="ECO:0000256" key="14">
    <source>
        <dbReference type="ARBA" id="ARBA00049739"/>
    </source>
</evidence>
<evidence type="ECO:0000256" key="17">
    <source>
        <dbReference type="PIRSR" id="PIRSR028762-2"/>
    </source>
</evidence>
<evidence type="ECO:0000256" key="8">
    <source>
        <dbReference type="ARBA" id="ARBA00022884"/>
    </source>
</evidence>
<feature type="binding site" evidence="16">
    <location>
        <position position="271"/>
    </location>
    <ligand>
        <name>S-adenosyl-L-methionine</name>
        <dbReference type="ChEBI" id="CHEBI:59789"/>
    </ligand>
</feature>
<keyword evidence="9 15" id="KW-0506">mRNA capping</keyword>
<feature type="site" description="mRNA cap binding" evidence="17">
    <location>
        <position position="434"/>
    </location>
</feature>
<dbReference type="InterPro" id="IPR016899">
    <property type="entry name" value="mRNA_G-N7_MeTrfase_euk"/>
</dbReference>
<evidence type="ECO:0000256" key="15">
    <source>
        <dbReference type="PIRNR" id="PIRNR028762"/>
    </source>
</evidence>
<evidence type="ECO:0000256" key="16">
    <source>
        <dbReference type="PIRSR" id="PIRSR028762-1"/>
    </source>
</evidence>
<evidence type="ECO:0000256" key="11">
    <source>
        <dbReference type="ARBA" id="ARBA00032772"/>
    </source>
</evidence>
<dbReference type="FunFam" id="3.40.50.150:FF:000280">
    <property type="entry name" value="mRNA cap guanine-N7 methyltransferase"/>
    <property type="match status" value="1"/>
</dbReference>
<keyword evidence="4 15" id="KW-0489">Methyltransferase</keyword>
<evidence type="ECO:0000256" key="9">
    <source>
        <dbReference type="ARBA" id="ARBA00023042"/>
    </source>
</evidence>
<organism evidence="20 21">
    <name type="scientific">Hanseniaspora guilliermondii</name>
    <dbReference type="NCBI Taxonomy" id="56406"/>
    <lineage>
        <taxon>Eukaryota</taxon>
        <taxon>Fungi</taxon>
        <taxon>Dikarya</taxon>
        <taxon>Ascomycota</taxon>
        <taxon>Saccharomycotina</taxon>
        <taxon>Saccharomycetes</taxon>
        <taxon>Saccharomycodales</taxon>
        <taxon>Saccharomycodaceae</taxon>
        <taxon>Hanseniaspora</taxon>
    </lineage>
</organism>
<feature type="binding site" evidence="16">
    <location>
        <position position="208"/>
    </location>
    <ligand>
        <name>S-adenosyl-L-methionine</name>
        <dbReference type="ChEBI" id="CHEBI:59789"/>
    </ligand>
</feature>
<dbReference type="PANTHER" id="PTHR12189:SF2">
    <property type="entry name" value="MRNA CAP GUANINE-N7 METHYLTRANSFERASE"/>
    <property type="match status" value="1"/>
</dbReference>
<dbReference type="InterPro" id="IPR039753">
    <property type="entry name" value="RG7MT1"/>
</dbReference>
<dbReference type="GO" id="GO:0004482">
    <property type="term" value="F:mRNA 5'-cap (guanine-N7-)-methyltransferase activity"/>
    <property type="evidence" value="ECO:0007669"/>
    <property type="project" value="UniProtKB-EC"/>
</dbReference>
<feature type="site" description="mRNA cap binding" evidence="17">
    <location>
        <position position="189"/>
    </location>
</feature>
<feature type="binding site" evidence="16">
    <location>
        <position position="240"/>
    </location>
    <ligand>
        <name>S-adenosyl-L-methionine</name>
        <dbReference type="ChEBI" id="CHEBI:59789"/>
    </ligand>
</feature>
<accession>A0A1L0D2R7</accession>
<dbReference type="PANTHER" id="PTHR12189">
    <property type="entry name" value="MRNA GUANINE-7- METHYLTRANSFERASE"/>
    <property type="match status" value="1"/>
</dbReference>
<comment type="catalytic activity">
    <reaction evidence="13">
        <text>a 5'-end (5'-triphosphoguanosine)-ribonucleoside in mRNA + S-adenosyl-L-methionine = a 5'-end (N(7)-methyl 5'-triphosphoguanosine)-ribonucleoside in mRNA + S-adenosyl-L-homocysteine</text>
        <dbReference type="Rhea" id="RHEA:67008"/>
        <dbReference type="Rhea" id="RHEA-COMP:17166"/>
        <dbReference type="Rhea" id="RHEA-COMP:17167"/>
        <dbReference type="ChEBI" id="CHEBI:57856"/>
        <dbReference type="ChEBI" id="CHEBI:59789"/>
        <dbReference type="ChEBI" id="CHEBI:156461"/>
        <dbReference type="ChEBI" id="CHEBI:167617"/>
        <dbReference type="EC" id="2.1.1.56"/>
    </reaction>
</comment>
<dbReference type="GO" id="GO:0005634">
    <property type="term" value="C:nucleus"/>
    <property type="evidence" value="ECO:0007669"/>
    <property type="project" value="UniProtKB-SubCell"/>
</dbReference>